<dbReference type="Pfam" id="PF00710">
    <property type="entry name" value="Asparaginase"/>
    <property type="match status" value="1"/>
</dbReference>
<accession>A0A366XV48</accession>
<dbReference type="GO" id="GO:0004067">
    <property type="term" value="F:asparaginase activity"/>
    <property type="evidence" value="ECO:0007669"/>
    <property type="project" value="UniProtKB-UniRule"/>
</dbReference>
<dbReference type="PIRSF" id="PIRSF500176">
    <property type="entry name" value="L_ASNase"/>
    <property type="match status" value="1"/>
</dbReference>
<evidence type="ECO:0000256" key="7">
    <source>
        <dbReference type="PROSITE-ProRule" id="PRU10099"/>
    </source>
</evidence>
<dbReference type="Gene3D" id="3.40.50.1170">
    <property type="entry name" value="L-asparaginase, N-terminal domain"/>
    <property type="match status" value="1"/>
</dbReference>
<dbReference type="EMBL" id="QOCW01000014">
    <property type="protein sequence ID" value="RBW69015.1"/>
    <property type="molecule type" value="Genomic_DNA"/>
</dbReference>
<dbReference type="PIRSF" id="PIRSF001220">
    <property type="entry name" value="L-ASNase_gatD"/>
    <property type="match status" value="1"/>
</dbReference>
<dbReference type="Pfam" id="PF17763">
    <property type="entry name" value="Asparaginase_C"/>
    <property type="match status" value="1"/>
</dbReference>
<protein>
    <recommendedName>
        <fullName evidence="3">asparaginase</fullName>
        <ecNumber evidence="3">3.5.1.1</ecNumber>
    </recommendedName>
</protein>
<keyword evidence="4" id="KW-0378">Hydrolase</keyword>
<dbReference type="PROSITE" id="PS51732">
    <property type="entry name" value="ASN_GLN_ASE_3"/>
    <property type="match status" value="1"/>
</dbReference>
<name>A0A366XV48_9BACI</name>
<comment type="caution">
    <text evidence="10">The sequence shown here is derived from an EMBL/GenBank/DDBJ whole genome shotgun (WGS) entry which is preliminary data.</text>
</comment>
<proteinExistence type="inferred from homology"/>
<dbReference type="EC" id="3.5.1.1" evidence="3"/>
<feature type="binding site" evidence="6">
    <location>
        <begin position="85"/>
        <end position="86"/>
    </location>
    <ligand>
        <name>substrate</name>
    </ligand>
</feature>
<dbReference type="AlphaFoldDB" id="A0A366XV48"/>
<dbReference type="GO" id="GO:0006520">
    <property type="term" value="P:amino acid metabolic process"/>
    <property type="evidence" value="ECO:0007669"/>
    <property type="project" value="InterPro"/>
</dbReference>
<dbReference type="Proteomes" id="UP000253314">
    <property type="component" value="Unassembled WGS sequence"/>
</dbReference>
<dbReference type="RefSeq" id="WP_113806663.1">
    <property type="nucleotide sequence ID" value="NZ_QOCW01000014.1"/>
</dbReference>
<comment type="similarity">
    <text evidence="1">Belongs to the asparaginase 1 family.</text>
</comment>
<dbReference type="InterPro" id="IPR006033">
    <property type="entry name" value="AsnA_fam"/>
</dbReference>
<dbReference type="InterPro" id="IPR006034">
    <property type="entry name" value="Asparaginase/glutaminase-like"/>
</dbReference>
<dbReference type="InterPro" id="IPR040919">
    <property type="entry name" value="Asparaginase_C"/>
</dbReference>
<dbReference type="InterPro" id="IPR036152">
    <property type="entry name" value="Asp/glu_Ase-like_sf"/>
</dbReference>
<feature type="domain" description="Asparaginase/glutaminase C-terminal" evidence="9">
    <location>
        <begin position="204"/>
        <end position="319"/>
    </location>
</feature>
<dbReference type="InterPro" id="IPR027474">
    <property type="entry name" value="L-asparaginase_N"/>
</dbReference>
<evidence type="ECO:0000256" key="6">
    <source>
        <dbReference type="PIRSR" id="PIRSR001220-2"/>
    </source>
</evidence>
<dbReference type="OrthoDB" id="9788068at2"/>
<feature type="active site" description="O-isoaspartyl threonine intermediate" evidence="5">
    <location>
        <position position="12"/>
    </location>
</feature>
<dbReference type="PRINTS" id="PR00139">
    <property type="entry name" value="ASNGLNASE"/>
</dbReference>
<dbReference type="InterPro" id="IPR037152">
    <property type="entry name" value="L-asparaginase_N_sf"/>
</dbReference>
<dbReference type="InterPro" id="IPR020827">
    <property type="entry name" value="Asparaginase/glutaminase_AS1"/>
</dbReference>
<evidence type="ECO:0000256" key="2">
    <source>
        <dbReference type="ARBA" id="ARBA00011881"/>
    </source>
</evidence>
<dbReference type="NCBIfam" id="TIGR00519">
    <property type="entry name" value="asnASE_I"/>
    <property type="match status" value="1"/>
</dbReference>
<feature type="binding site" evidence="6">
    <location>
        <position position="54"/>
    </location>
    <ligand>
        <name>substrate</name>
    </ligand>
</feature>
<sequence>MKKILLLATGGTIASVEGEKGLTPGITPNEIISYLPEENRNYQIDTEVVMNIDSTNMQPEYWGKIAEVIYKKYDQYDSFVITHGTDTMAYTSAALSYMLQNVDKPVIVTGSQLPINYHKTDARKNIVDAVRFACENVGGIFIVFDGRVIIGTRAIKMRTKSYDAFESINSPYIAYVEGEKVNYHVKLSNDKKGELLLDTALCPDVFLLKLYPGTKPELFDTLKTLYKGIVIETFGSGGIPFQGRDLSPKVQELIDADVAVVITTQCLEEGANLSVYEVGQKIDQSKVILSRDMNTEALLPKLMWTLGKTEDLAEVKKIMETSIAGDRTPDDDLFDEVL</sequence>
<feature type="domain" description="L-asparaginase N-terminal" evidence="8">
    <location>
        <begin position="3"/>
        <end position="186"/>
    </location>
</feature>
<evidence type="ECO:0000256" key="3">
    <source>
        <dbReference type="ARBA" id="ARBA00012920"/>
    </source>
</evidence>
<dbReference type="Gene3D" id="3.40.50.40">
    <property type="match status" value="1"/>
</dbReference>
<evidence type="ECO:0000256" key="4">
    <source>
        <dbReference type="ARBA" id="ARBA00022801"/>
    </source>
</evidence>
<organism evidence="10 11">
    <name type="scientific">Bacillus taeanensis</name>
    <dbReference type="NCBI Taxonomy" id="273032"/>
    <lineage>
        <taxon>Bacteria</taxon>
        <taxon>Bacillati</taxon>
        <taxon>Bacillota</taxon>
        <taxon>Bacilli</taxon>
        <taxon>Bacillales</taxon>
        <taxon>Bacillaceae</taxon>
        <taxon>Bacillus</taxon>
    </lineage>
</organism>
<dbReference type="InterPro" id="IPR027473">
    <property type="entry name" value="L-asparaginase_C"/>
</dbReference>
<dbReference type="FunFam" id="3.40.50.1170:FF:000001">
    <property type="entry name" value="L-asparaginase 2"/>
    <property type="match status" value="1"/>
</dbReference>
<evidence type="ECO:0000259" key="9">
    <source>
        <dbReference type="Pfam" id="PF17763"/>
    </source>
</evidence>
<gene>
    <name evidence="10" type="ORF">DS031_13840</name>
</gene>
<evidence type="ECO:0000259" key="8">
    <source>
        <dbReference type="Pfam" id="PF00710"/>
    </source>
</evidence>
<dbReference type="CDD" id="cd08963">
    <property type="entry name" value="L-asparaginase_I"/>
    <property type="match status" value="1"/>
</dbReference>
<dbReference type="InterPro" id="IPR041725">
    <property type="entry name" value="L-asparaginase_I"/>
</dbReference>
<reference evidence="10 11" key="1">
    <citation type="submission" date="2018-07" db="EMBL/GenBank/DDBJ databases">
        <title>Lottiidibacillus patelloidae gen. nov., sp. nov., isolated from the intestinal tract of a marine limpet and the reclassification of B. taeanensis BH030017T, B. algicola KMM 3737T and B. hwajinpoensis SW-72T as genus Lottiidibacillus.</title>
        <authorList>
            <person name="Liu R."/>
            <person name="Huang Z."/>
        </authorList>
    </citation>
    <scope>NUCLEOTIDE SEQUENCE [LARGE SCALE GENOMIC DNA]</scope>
    <source>
        <strain evidence="10 11">BH030017</strain>
    </source>
</reference>
<keyword evidence="11" id="KW-1185">Reference proteome</keyword>
<evidence type="ECO:0000256" key="5">
    <source>
        <dbReference type="PIRSR" id="PIRSR001220-1"/>
    </source>
</evidence>
<dbReference type="PANTHER" id="PTHR11707:SF28">
    <property type="entry name" value="60 KDA LYSOPHOSPHOLIPASE"/>
    <property type="match status" value="1"/>
</dbReference>
<dbReference type="SFLD" id="SFLDS00057">
    <property type="entry name" value="Glutaminase/Asparaginase"/>
    <property type="match status" value="1"/>
</dbReference>
<dbReference type="SMART" id="SM00870">
    <property type="entry name" value="Asparaginase"/>
    <property type="match status" value="1"/>
</dbReference>
<evidence type="ECO:0000313" key="10">
    <source>
        <dbReference type="EMBL" id="RBW69015.1"/>
    </source>
</evidence>
<dbReference type="SUPFAM" id="SSF53774">
    <property type="entry name" value="Glutaminase/Asparaginase"/>
    <property type="match status" value="1"/>
</dbReference>
<dbReference type="PANTHER" id="PTHR11707">
    <property type="entry name" value="L-ASPARAGINASE"/>
    <property type="match status" value="1"/>
</dbReference>
<evidence type="ECO:0000313" key="11">
    <source>
        <dbReference type="Proteomes" id="UP000253314"/>
    </source>
</evidence>
<dbReference type="PROSITE" id="PS00144">
    <property type="entry name" value="ASN_GLN_ASE_1"/>
    <property type="match status" value="1"/>
</dbReference>
<feature type="active site" evidence="7">
    <location>
        <position position="12"/>
    </location>
</feature>
<evidence type="ECO:0000256" key="1">
    <source>
        <dbReference type="ARBA" id="ARBA00010518"/>
    </source>
</evidence>
<comment type="subunit">
    <text evidence="2">Homotetramer.</text>
</comment>